<sequence length="187" mass="21278">MTMIRAVILLFFVETIVANVCHEVVELSCRDKNVYDICEQYINGVVEKNVRWESLWEESENCNGNRTVIIDELNDCTSKLTKVQRSIDVIKIELAKCQMCELPLSENRCSDNSKMSCNQENGSSWINMISMFFKYASVVIVGARAMKIKSDPERAHELPKLWQLTSLTVAVAGLDTYQLLNVCTPQT</sequence>
<protein>
    <submittedName>
        <fullName evidence="2">Uncharacterized protein</fullName>
    </submittedName>
</protein>
<dbReference type="EMBL" id="KP706798">
    <property type="protein sequence ID" value="AKD28066.1"/>
    <property type="molecule type" value="Genomic_DNA"/>
</dbReference>
<feature type="signal peptide" evidence="1">
    <location>
        <begin position="1"/>
        <end position="18"/>
    </location>
</feature>
<accession>A0A0F6Q8B9</accession>
<evidence type="ECO:0000313" key="2">
    <source>
        <dbReference type="EMBL" id="AKD28066.1"/>
    </source>
</evidence>
<organism evidence="2">
    <name type="scientific">Glypta fumiferanae</name>
    <dbReference type="NCBI Taxonomy" id="389681"/>
    <lineage>
        <taxon>Eukaryota</taxon>
        <taxon>Metazoa</taxon>
        <taxon>Ecdysozoa</taxon>
        <taxon>Arthropoda</taxon>
        <taxon>Hexapoda</taxon>
        <taxon>Insecta</taxon>
        <taxon>Pterygota</taxon>
        <taxon>Neoptera</taxon>
        <taxon>Endopterygota</taxon>
        <taxon>Hymenoptera</taxon>
        <taxon>Apocrita</taxon>
        <taxon>Ichneumonoidea</taxon>
        <taxon>Ichneumonidae</taxon>
        <taxon>Banchinae</taxon>
        <taxon>Glypta</taxon>
    </lineage>
</organism>
<proteinExistence type="predicted"/>
<name>A0A0F6Q8B9_9HYME</name>
<gene>
    <name evidence="2" type="primary">U33</name>
</gene>
<dbReference type="AlphaFoldDB" id="A0A0F6Q8B9"/>
<evidence type="ECO:0000256" key="1">
    <source>
        <dbReference type="SAM" id="SignalP"/>
    </source>
</evidence>
<keyword evidence="1" id="KW-0732">Signal</keyword>
<feature type="chain" id="PRO_5002508832" evidence="1">
    <location>
        <begin position="19"/>
        <end position="187"/>
    </location>
</feature>
<reference evidence="2" key="1">
    <citation type="journal article" date="2015" name="J. Virol.">
        <title>Genomic and Proteomic Analyses Indicate that Banchine and Campoplegine Polydnaviruses Have Similar, if Not Identical, Viral Ancestors.</title>
        <authorList>
            <person name="Beliveau C."/>
            <person name="Cohen A."/>
            <person name="Stewart D."/>
            <person name="Periquet G."/>
            <person name="Djoumad A."/>
            <person name="Kuhn L."/>
            <person name="Stoltz D."/>
            <person name="Volkoff A.-N."/>
            <person name="Herniou E."/>
            <person name="Drezen J.-M."/>
            <person name="Cusson M."/>
        </authorList>
    </citation>
    <scope>NUCLEOTIDE SEQUENCE</scope>
</reference>